<evidence type="ECO:0000313" key="1">
    <source>
        <dbReference type="EMBL" id="TEB31136.1"/>
    </source>
</evidence>
<sequence>MSTAPPSSPPINLINDILPVEAIAHIFSHLHSSSTSSQNSLPISSKRHPSDALAQACSDWREIALSMPELWSDIKVYLPNLFDTNNKAKVLNEAYPRQVKALKKRTELWLERSKFHPLRMTIMNANRPEPSDSSSFEDALDSLWSVLVATSPRWVELDVAITDPEVGRWILYQLRSTPVRGGSIAGLLTPPAILSNLASLRIGGVRGVELGHFTPMVGPNWPSLRNLELNVKGSIYQVVSLLQGCSNLVSLALTQRHRPNGWMRPYSGEKVIHLPRLESIAFVGTLLAPNCHEMFDLPMLHSCALINVTHGGYPVREMEAPLAKWMERFGSQLTEFRISGTTSAFPSTWWIMGMIKDNLVPNLKRLILTGRTDYDALLLRLARLDANGSLYCPNLDTFISAPGGCGDTWMSEQSAFSFLRSRLGASVGPEGGGSVARLRYVRIGVKGMKEPYSDEELEMKGLELVKELRAKGVDLQGVTLKITYMIRASFAVGGPRRRVRRVEDADEVANHNANTRVLKVEVDTSRLWKTLIVNDGEVFIRPLPSPKERCAEVLPAAEEGGEEETEGSDDDCDGMEFALPYRTRLV</sequence>
<protein>
    <submittedName>
        <fullName evidence="1">Uncharacterized protein</fullName>
    </submittedName>
</protein>
<name>A0A4Y7TAC9_COPMI</name>
<dbReference type="Proteomes" id="UP000298030">
    <property type="component" value="Unassembled WGS sequence"/>
</dbReference>
<accession>A0A4Y7TAC9</accession>
<dbReference type="AlphaFoldDB" id="A0A4Y7TAC9"/>
<comment type="caution">
    <text evidence="1">The sequence shown here is derived from an EMBL/GenBank/DDBJ whole genome shotgun (WGS) entry which is preliminary data.</text>
</comment>
<organism evidence="1 2">
    <name type="scientific">Coprinellus micaceus</name>
    <name type="common">Glistening ink-cap mushroom</name>
    <name type="synonym">Coprinus micaceus</name>
    <dbReference type="NCBI Taxonomy" id="71717"/>
    <lineage>
        <taxon>Eukaryota</taxon>
        <taxon>Fungi</taxon>
        <taxon>Dikarya</taxon>
        <taxon>Basidiomycota</taxon>
        <taxon>Agaricomycotina</taxon>
        <taxon>Agaricomycetes</taxon>
        <taxon>Agaricomycetidae</taxon>
        <taxon>Agaricales</taxon>
        <taxon>Agaricineae</taxon>
        <taxon>Psathyrellaceae</taxon>
        <taxon>Coprinellus</taxon>
    </lineage>
</organism>
<dbReference type="OrthoDB" id="2269034at2759"/>
<gene>
    <name evidence="1" type="ORF">FA13DRAFT_1709976</name>
</gene>
<evidence type="ECO:0000313" key="2">
    <source>
        <dbReference type="Proteomes" id="UP000298030"/>
    </source>
</evidence>
<reference evidence="1 2" key="1">
    <citation type="journal article" date="2019" name="Nat. Ecol. Evol.">
        <title>Megaphylogeny resolves global patterns of mushroom evolution.</title>
        <authorList>
            <person name="Varga T."/>
            <person name="Krizsan K."/>
            <person name="Foldi C."/>
            <person name="Dima B."/>
            <person name="Sanchez-Garcia M."/>
            <person name="Sanchez-Ramirez S."/>
            <person name="Szollosi G.J."/>
            <person name="Szarkandi J.G."/>
            <person name="Papp V."/>
            <person name="Albert L."/>
            <person name="Andreopoulos W."/>
            <person name="Angelini C."/>
            <person name="Antonin V."/>
            <person name="Barry K.W."/>
            <person name="Bougher N.L."/>
            <person name="Buchanan P."/>
            <person name="Buyck B."/>
            <person name="Bense V."/>
            <person name="Catcheside P."/>
            <person name="Chovatia M."/>
            <person name="Cooper J."/>
            <person name="Damon W."/>
            <person name="Desjardin D."/>
            <person name="Finy P."/>
            <person name="Geml J."/>
            <person name="Haridas S."/>
            <person name="Hughes K."/>
            <person name="Justo A."/>
            <person name="Karasinski D."/>
            <person name="Kautmanova I."/>
            <person name="Kiss B."/>
            <person name="Kocsube S."/>
            <person name="Kotiranta H."/>
            <person name="LaButti K.M."/>
            <person name="Lechner B.E."/>
            <person name="Liimatainen K."/>
            <person name="Lipzen A."/>
            <person name="Lukacs Z."/>
            <person name="Mihaltcheva S."/>
            <person name="Morgado L.N."/>
            <person name="Niskanen T."/>
            <person name="Noordeloos M.E."/>
            <person name="Ohm R.A."/>
            <person name="Ortiz-Santana B."/>
            <person name="Ovrebo C."/>
            <person name="Racz N."/>
            <person name="Riley R."/>
            <person name="Savchenko A."/>
            <person name="Shiryaev A."/>
            <person name="Soop K."/>
            <person name="Spirin V."/>
            <person name="Szebenyi C."/>
            <person name="Tomsovsky M."/>
            <person name="Tulloss R.E."/>
            <person name="Uehling J."/>
            <person name="Grigoriev I.V."/>
            <person name="Vagvolgyi C."/>
            <person name="Papp T."/>
            <person name="Martin F.M."/>
            <person name="Miettinen O."/>
            <person name="Hibbett D.S."/>
            <person name="Nagy L.G."/>
        </authorList>
    </citation>
    <scope>NUCLEOTIDE SEQUENCE [LARGE SCALE GENOMIC DNA]</scope>
    <source>
        <strain evidence="1 2">FP101781</strain>
    </source>
</reference>
<proteinExistence type="predicted"/>
<keyword evidence="2" id="KW-1185">Reference proteome</keyword>
<dbReference type="EMBL" id="QPFP01000020">
    <property type="protein sequence ID" value="TEB31136.1"/>
    <property type="molecule type" value="Genomic_DNA"/>
</dbReference>